<dbReference type="KEGG" id="msyr:CXP39_01760"/>
<proteinExistence type="predicted"/>
<dbReference type="EMBL" id="CP025257">
    <property type="protein sequence ID" value="AUF83516.1"/>
    <property type="molecule type" value="Genomic_DNA"/>
</dbReference>
<reference evidence="2 3" key="1">
    <citation type="submission" date="2017-12" db="EMBL/GenBank/DDBJ databases">
        <title>Mesoplasma syrphidae YJS, Complete Genome.</title>
        <authorList>
            <person name="Knight T.F."/>
            <person name="Citino T."/>
            <person name="Rubinstein R."/>
            <person name="Neuschaefer Z."/>
        </authorList>
    </citation>
    <scope>NUCLEOTIDE SEQUENCE [LARGE SCALE GENOMIC DNA]</scope>
    <source>
        <strain evidence="2 3">YJS</strain>
    </source>
</reference>
<dbReference type="NCBIfam" id="TIGR00762">
    <property type="entry name" value="DegV"/>
    <property type="match status" value="1"/>
</dbReference>
<dbReference type="Gene3D" id="3.30.1180.10">
    <property type="match status" value="1"/>
</dbReference>
<name>A0A2K9BJS6_9MOLU</name>
<dbReference type="InterPro" id="IPR003797">
    <property type="entry name" value="DegV"/>
</dbReference>
<dbReference type="SUPFAM" id="SSF82549">
    <property type="entry name" value="DAK1/DegV-like"/>
    <property type="match status" value="1"/>
</dbReference>
<dbReference type="Proteomes" id="UP000233419">
    <property type="component" value="Chromosome"/>
</dbReference>
<dbReference type="AlphaFoldDB" id="A0A2K9BJS6"/>
<keyword evidence="1" id="KW-0446">Lipid-binding</keyword>
<dbReference type="InterPro" id="IPR043168">
    <property type="entry name" value="DegV_C"/>
</dbReference>
<dbReference type="GO" id="GO:0008289">
    <property type="term" value="F:lipid binding"/>
    <property type="evidence" value="ECO:0007669"/>
    <property type="project" value="UniProtKB-KW"/>
</dbReference>
<dbReference type="Pfam" id="PF02645">
    <property type="entry name" value="DegV"/>
    <property type="match status" value="1"/>
</dbReference>
<evidence type="ECO:0000313" key="3">
    <source>
        <dbReference type="Proteomes" id="UP000233419"/>
    </source>
</evidence>
<gene>
    <name evidence="2" type="ORF">CXP39_01760</name>
</gene>
<protein>
    <submittedName>
        <fullName evidence="2">DegV family protein</fullName>
    </submittedName>
</protein>
<dbReference type="PANTHER" id="PTHR33434">
    <property type="entry name" value="DEGV DOMAIN-CONTAINING PROTEIN DR_1986-RELATED"/>
    <property type="match status" value="1"/>
</dbReference>
<sequence length="279" mass="31581">MKIAILTDSSYDGKIDEYKDLYLVPLIINTEDGRDILDDNNLAKEEFYQLLDSQPLKTSQATPGQLMQVWDELLVNYDQIIYLPISKGLSGQFANARMMSETEEAYKGKVFVCDGNNVSIITQKTVKQIAFWIAENKTGFEILELVKELSSKFTTFIIPKNLETLKRGGRITPTAAALAKMLKIIPILRYDGTIDKEDTARTFKRAIKESLKLIKKECHGTKFIDVAYSRFSSEDFEMILKIINDEGFKIGTISELTNVIIAHTGRETVALCGWKNTIK</sequence>
<dbReference type="PANTHER" id="PTHR33434:SF2">
    <property type="entry name" value="FATTY ACID-BINDING PROTEIN TM_1468"/>
    <property type="match status" value="1"/>
</dbReference>
<dbReference type="Gene3D" id="3.40.50.10170">
    <property type="match status" value="1"/>
</dbReference>
<evidence type="ECO:0000256" key="1">
    <source>
        <dbReference type="ARBA" id="ARBA00023121"/>
    </source>
</evidence>
<organism evidence="2 3">
    <name type="scientific">Mesoplasma syrphidae</name>
    <dbReference type="NCBI Taxonomy" id="225999"/>
    <lineage>
        <taxon>Bacteria</taxon>
        <taxon>Bacillati</taxon>
        <taxon>Mycoplasmatota</taxon>
        <taxon>Mollicutes</taxon>
        <taxon>Entomoplasmatales</taxon>
        <taxon>Entomoplasmataceae</taxon>
        <taxon>Mesoplasma</taxon>
    </lineage>
</organism>
<dbReference type="InterPro" id="IPR050270">
    <property type="entry name" value="DegV_domain_contain"/>
</dbReference>
<dbReference type="PROSITE" id="PS51482">
    <property type="entry name" value="DEGV"/>
    <property type="match status" value="1"/>
</dbReference>
<dbReference type="OrthoDB" id="388177at2"/>
<dbReference type="RefSeq" id="WP_027048128.1">
    <property type="nucleotide sequence ID" value="NZ_CP025257.1"/>
</dbReference>
<accession>A0A2K9BJS6</accession>
<evidence type="ECO:0000313" key="2">
    <source>
        <dbReference type="EMBL" id="AUF83516.1"/>
    </source>
</evidence>
<keyword evidence="3" id="KW-1185">Reference proteome</keyword>